<keyword evidence="2" id="KW-0378">Hydrolase</keyword>
<evidence type="ECO:0000313" key="5">
    <source>
        <dbReference type="Proteomes" id="UP000231183"/>
    </source>
</evidence>
<dbReference type="Pfam" id="PF01136">
    <property type="entry name" value="Peptidase_U32"/>
    <property type="match status" value="1"/>
</dbReference>
<dbReference type="EMBL" id="PFBX01000035">
    <property type="protein sequence ID" value="PIT87368.1"/>
    <property type="molecule type" value="Genomic_DNA"/>
</dbReference>
<dbReference type="PANTHER" id="PTHR30217:SF6">
    <property type="entry name" value="TRNA HYDROXYLATION PROTEIN P"/>
    <property type="match status" value="1"/>
</dbReference>
<dbReference type="AlphaFoldDB" id="A0A2M6W3K0"/>
<comment type="caution">
    <text evidence="4">The sequence shown here is derived from an EMBL/GenBank/DDBJ whole genome shotgun (WGS) entry which is preliminary data.</text>
</comment>
<dbReference type="PROSITE" id="PS01276">
    <property type="entry name" value="PEPTIDASE_U32"/>
    <property type="match status" value="1"/>
</dbReference>
<dbReference type="Proteomes" id="UP000231183">
    <property type="component" value="Unassembled WGS sequence"/>
</dbReference>
<accession>A0A2M6W3K0</accession>
<dbReference type="InterPro" id="IPR051454">
    <property type="entry name" value="RNA/ubiquinone_mod_enzymes"/>
</dbReference>
<proteinExistence type="inferred from homology"/>
<dbReference type="GO" id="GO:0008233">
    <property type="term" value="F:peptidase activity"/>
    <property type="evidence" value="ECO:0007669"/>
    <property type="project" value="UniProtKB-KW"/>
</dbReference>
<evidence type="ECO:0000256" key="3">
    <source>
        <dbReference type="ARBA" id="ARBA00038374"/>
    </source>
</evidence>
<protein>
    <submittedName>
        <fullName evidence="4">Peptidase U32</fullName>
    </submittedName>
</protein>
<dbReference type="PANTHER" id="PTHR30217">
    <property type="entry name" value="PEPTIDASE U32 FAMILY"/>
    <property type="match status" value="1"/>
</dbReference>
<name>A0A2M6W3K0_9BACT</name>
<sequence length="398" mass="44425">MIKPEIMSPVKNLAGLEASRKYANAVYFSVSELSMRAGLKNITLANLNKFVKKCHEYKLKAYLALNCVLYNNDLPKAKKIITKAKQVGVDAVIVWDMAVIEMARQAKIPFFISTQANVSNWQTALFYKKLGAKRVVLARELTLKQIKELKKKVGNLEIETFVHGAMCYSISGRCLLSAYLYGASANCGACAQPCRKQYTLTDEDGRQIVTEGKYFMSAKDLCMIEHVPDLITAGIDSFKIEGRKRDPRYVAITARAYREAVDAYFNKTLTANKIIGWKKELESVYNRGFSTGFYFGAPNKNGISYDQADNLSKTKKVLLGQVEHYFSRLSVATIKFSHQGVKIGQEIIFEGNATFARQKIDSMQIDGRPVAKAGKGVLVAIKTVQPVKKGDRVFTLAD</sequence>
<gene>
    <name evidence="4" type="ORF">COU31_03395</name>
</gene>
<reference evidence="5" key="1">
    <citation type="submission" date="2017-09" db="EMBL/GenBank/DDBJ databases">
        <title>Depth-based differentiation of microbial function through sediment-hosted aquifers and enrichment of novel symbionts in the deep terrestrial subsurface.</title>
        <authorList>
            <person name="Probst A.J."/>
            <person name="Ladd B."/>
            <person name="Jarett J.K."/>
            <person name="Geller-Mcgrath D.E."/>
            <person name="Sieber C.M.K."/>
            <person name="Emerson J.B."/>
            <person name="Anantharaman K."/>
            <person name="Thomas B.C."/>
            <person name="Malmstrom R."/>
            <person name="Stieglmeier M."/>
            <person name="Klingl A."/>
            <person name="Woyke T."/>
            <person name="Ryan C.M."/>
            <person name="Banfield J.F."/>
        </authorList>
    </citation>
    <scope>NUCLEOTIDE SEQUENCE [LARGE SCALE GENOMIC DNA]</scope>
</reference>
<dbReference type="InterPro" id="IPR001539">
    <property type="entry name" value="Peptidase_U32"/>
</dbReference>
<evidence type="ECO:0000256" key="2">
    <source>
        <dbReference type="ARBA" id="ARBA00022801"/>
    </source>
</evidence>
<organism evidence="4 5">
    <name type="scientific">Candidatus Magasanikbacteria bacterium CG10_big_fil_rev_8_21_14_0_10_40_10</name>
    <dbReference type="NCBI Taxonomy" id="1974648"/>
    <lineage>
        <taxon>Bacteria</taxon>
        <taxon>Candidatus Magasanikiibacteriota</taxon>
    </lineage>
</organism>
<evidence type="ECO:0000313" key="4">
    <source>
        <dbReference type="EMBL" id="PIT87368.1"/>
    </source>
</evidence>
<evidence type="ECO:0000256" key="1">
    <source>
        <dbReference type="ARBA" id="ARBA00022670"/>
    </source>
</evidence>
<keyword evidence="1" id="KW-0645">Protease</keyword>
<comment type="similarity">
    <text evidence="3">Belongs to the peptidase U32 family.</text>
</comment>
<dbReference type="GO" id="GO:0006508">
    <property type="term" value="P:proteolysis"/>
    <property type="evidence" value="ECO:0007669"/>
    <property type="project" value="UniProtKB-KW"/>
</dbReference>